<keyword evidence="8" id="KW-1185">Reference proteome</keyword>
<evidence type="ECO:0000313" key="8">
    <source>
        <dbReference type="Proteomes" id="UP000799767"/>
    </source>
</evidence>
<dbReference type="AlphaFoldDB" id="A0A6A6Q446"/>
<comment type="similarity">
    <text evidence="4">Belongs to the GcvT family. CAF17/IBA57 subfamily.</text>
</comment>
<protein>
    <recommendedName>
        <fullName evidence="5">Iron-sulfur cluster assembly factor IBA57 homolog, mitochondrial</fullName>
    </recommendedName>
</protein>
<organism evidence="7 8">
    <name type="scientific">Neohortaea acidophila</name>
    <dbReference type="NCBI Taxonomy" id="245834"/>
    <lineage>
        <taxon>Eukaryota</taxon>
        <taxon>Fungi</taxon>
        <taxon>Dikarya</taxon>
        <taxon>Ascomycota</taxon>
        <taxon>Pezizomycotina</taxon>
        <taxon>Dothideomycetes</taxon>
        <taxon>Dothideomycetidae</taxon>
        <taxon>Mycosphaerellales</taxon>
        <taxon>Teratosphaeriaceae</taxon>
        <taxon>Neohortaea</taxon>
    </lineage>
</organism>
<name>A0A6A6Q446_9PEZI</name>
<keyword evidence="3" id="KW-0496">Mitochondrion</keyword>
<proteinExistence type="inferred from homology"/>
<evidence type="ECO:0000256" key="2">
    <source>
        <dbReference type="ARBA" id="ARBA00022946"/>
    </source>
</evidence>
<evidence type="ECO:0000256" key="1">
    <source>
        <dbReference type="ARBA" id="ARBA00004305"/>
    </source>
</evidence>
<evidence type="ECO:0000259" key="6">
    <source>
        <dbReference type="Pfam" id="PF25455"/>
    </source>
</evidence>
<dbReference type="GO" id="GO:0016226">
    <property type="term" value="P:iron-sulfur cluster assembly"/>
    <property type="evidence" value="ECO:0007669"/>
    <property type="project" value="TreeGrafter"/>
</dbReference>
<dbReference type="GeneID" id="54471612"/>
<dbReference type="EMBL" id="MU001632">
    <property type="protein sequence ID" value="KAF2486167.1"/>
    <property type="molecule type" value="Genomic_DNA"/>
</dbReference>
<dbReference type="GO" id="GO:0005759">
    <property type="term" value="C:mitochondrial matrix"/>
    <property type="evidence" value="ECO:0007669"/>
    <property type="project" value="UniProtKB-SubCell"/>
</dbReference>
<keyword evidence="2" id="KW-0809">Transit peptide</keyword>
<dbReference type="PANTHER" id="PTHR22602">
    <property type="entry name" value="TRANSFERASE CAF17, MITOCHONDRIAL-RELATED"/>
    <property type="match status" value="1"/>
</dbReference>
<sequence>MSIPRSIRQTSTICARCLRQYGIRSYSTSAGRNPPPPPPPPSGAARLSNRRLLSIHGQDAAKFLQGLITANVRPESRTGFYTAFLNAQGKVLNDAFVYPTLGSKWHDANTASDELGYLLEVDGEQAETLLKHLKRHKLRSKLKLRLLEEGELSVWSVWKEDERWTAHTKAEDGSGAIGMTDSRAPGMGQRILLPSQNSKDDLQEFLDGVPEAPMTAYTLRRYLKGVAEGQVEIPREESLPMNCNIDIMGGIDFKKGCYVGQELTIRTHHTGVVRRRILPVVLHDHAQAPPERVEYVPDAFDEVLEKDADIRRDDKRKRPTGKFLAGIGNVGLAMCRLEQMSDLKVSGEASSFDGGDRFIVQSSDGRELGIKAVVPDWLRGKIREPKIQKRVG</sequence>
<dbReference type="SUPFAM" id="SSF103025">
    <property type="entry name" value="Folate-binding domain"/>
    <property type="match status" value="1"/>
</dbReference>
<dbReference type="InterPro" id="IPR057460">
    <property type="entry name" value="CAF17_C"/>
</dbReference>
<dbReference type="InterPro" id="IPR017703">
    <property type="entry name" value="YgfZ/GCV_T_CS"/>
</dbReference>
<dbReference type="InterPro" id="IPR027266">
    <property type="entry name" value="TrmE/GcvT-like"/>
</dbReference>
<dbReference type="InterPro" id="IPR045179">
    <property type="entry name" value="YgfZ/GcvT"/>
</dbReference>
<dbReference type="RefSeq" id="XP_033592736.1">
    <property type="nucleotide sequence ID" value="XM_033730610.1"/>
</dbReference>
<comment type="subcellular location">
    <subcellularLocation>
        <location evidence="1">Mitochondrion matrix</location>
    </subcellularLocation>
</comment>
<evidence type="ECO:0000313" key="7">
    <source>
        <dbReference type="EMBL" id="KAF2486167.1"/>
    </source>
</evidence>
<dbReference type="NCBIfam" id="TIGR03317">
    <property type="entry name" value="ygfZ_signature"/>
    <property type="match status" value="1"/>
</dbReference>
<feature type="domain" description="CAF17 C-terminal" evidence="6">
    <location>
        <begin position="274"/>
        <end position="378"/>
    </location>
</feature>
<reference evidence="7" key="1">
    <citation type="journal article" date="2020" name="Stud. Mycol.">
        <title>101 Dothideomycetes genomes: a test case for predicting lifestyles and emergence of pathogens.</title>
        <authorList>
            <person name="Haridas S."/>
            <person name="Albert R."/>
            <person name="Binder M."/>
            <person name="Bloem J."/>
            <person name="Labutti K."/>
            <person name="Salamov A."/>
            <person name="Andreopoulos B."/>
            <person name="Baker S."/>
            <person name="Barry K."/>
            <person name="Bills G."/>
            <person name="Bluhm B."/>
            <person name="Cannon C."/>
            <person name="Castanera R."/>
            <person name="Culley D."/>
            <person name="Daum C."/>
            <person name="Ezra D."/>
            <person name="Gonzalez J."/>
            <person name="Henrissat B."/>
            <person name="Kuo A."/>
            <person name="Liang C."/>
            <person name="Lipzen A."/>
            <person name="Lutzoni F."/>
            <person name="Magnuson J."/>
            <person name="Mondo S."/>
            <person name="Nolan M."/>
            <person name="Ohm R."/>
            <person name="Pangilinan J."/>
            <person name="Park H.-J."/>
            <person name="Ramirez L."/>
            <person name="Alfaro M."/>
            <person name="Sun H."/>
            <person name="Tritt A."/>
            <person name="Yoshinaga Y."/>
            <person name="Zwiers L.-H."/>
            <person name="Turgeon B."/>
            <person name="Goodwin S."/>
            <person name="Spatafora J."/>
            <person name="Crous P."/>
            <person name="Grigoriev I."/>
        </authorList>
    </citation>
    <scope>NUCLEOTIDE SEQUENCE</scope>
    <source>
        <strain evidence="7">CBS 113389</strain>
    </source>
</reference>
<dbReference type="OrthoDB" id="191995at2759"/>
<dbReference type="PANTHER" id="PTHR22602:SF0">
    <property type="entry name" value="TRANSFERASE CAF17, MITOCHONDRIAL-RELATED"/>
    <property type="match status" value="1"/>
</dbReference>
<accession>A0A6A6Q446</accession>
<dbReference type="Gene3D" id="3.30.1360.120">
    <property type="entry name" value="Probable tRNA modification gtpase trme, domain 1"/>
    <property type="match status" value="1"/>
</dbReference>
<dbReference type="Proteomes" id="UP000799767">
    <property type="component" value="Unassembled WGS sequence"/>
</dbReference>
<evidence type="ECO:0000256" key="3">
    <source>
        <dbReference type="ARBA" id="ARBA00023128"/>
    </source>
</evidence>
<evidence type="ECO:0000256" key="5">
    <source>
        <dbReference type="ARBA" id="ARBA00093637"/>
    </source>
</evidence>
<gene>
    <name evidence="7" type="ORF">BDY17DRAFT_245200</name>
</gene>
<evidence type="ECO:0000256" key="4">
    <source>
        <dbReference type="ARBA" id="ARBA00093447"/>
    </source>
</evidence>
<dbReference type="Pfam" id="PF25455">
    <property type="entry name" value="Beta-barrel_CAF17_C"/>
    <property type="match status" value="1"/>
</dbReference>